<accession>A0A0R2BPS9</accession>
<sequence>MLKTSWRYHWRRLFLESIIYTLGFMALSLSIDLITRVTPLNFNLFDADAAKTAILIVYWLELIVLTKEDTIFLLQSGLSRKHNWSLQWLSTLLSAILLGSLMAGFLQLTAVGQAKIQAFTRLLGAYQSNFNQSWQFSGYLFLIAVILIWLSLLPGFIIGLLITKMNRMLAFTLVYGSVIVLIILITSSVSFTYFRVSAVAQANILAFLYGLIGYSPAGMQAWPLVVSLLIFALILSGISYLIARNLQVKVPKS</sequence>
<proteinExistence type="predicted"/>
<feature type="transmembrane region" description="Helical" evidence="1">
    <location>
        <begin position="86"/>
        <end position="106"/>
    </location>
</feature>
<dbReference type="STRING" id="1423738.FC84_GL000607"/>
<organism evidence="2 3">
    <name type="scientific">Lapidilactobacillus dextrinicus DSM 20335</name>
    <dbReference type="NCBI Taxonomy" id="1423738"/>
    <lineage>
        <taxon>Bacteria</taxon>
        <taxon>Bacillati</taxon>
        <taxon>Bacillota</taxon>
        <taxon>Bacilli</taxon>
        <taxon>Lactobacillales</taxon>
        <taxon>Lactobacillaceae</taxon>
        <taxon>Lapidilactobacillus</taxon>
    </lineage>
</organism>
<evidence type="ECO:0000256" key="1">
    <source>
        <dbReference type="SAM" id="Phobius"/>
    </source>
</evidence>
<feature type="transmembrane region" description="Helical" evidence="1">
    <location>
        <begin position="169"/>
        <end position="187"/>
    </location>
</feature>
<comment type="caution">
    <text evidence="2">The sequence shown here is derived from an EMBL/GenBank/DDBJ whole genome shotgun (WGS) entry which is preliminary data.</text>
</comment>
<keyword evidence="1" id="KW-0472">Membrane</keyword>
<name>A0A0R2BPS9_9LACO</name>
<dbReference type="RefSeq" id="WP_057753887.1">
    <property type="nucleotide sequence ID" value="NZ_AYYK01000001.1"/>
</dbReference>
<feature type="transmembrane region" description="Helical" evidence="1">
    <location>
        <begin position="12"/>
        <end position="29"/>
    </location>
</feature>
<keyword evidence="1" id="KW-0812">Transmembrane</keyword>
<dbReference type="EMBL" id="AYYK01000001">
    <property type="protein sequence ID" value="KRM79908.1"/>
    <property type="molecule type" value="Genomic_DNA"/>
</dbReference>
<dbReference type="PATRIC" id="fig|1423738.3.peg.616"/>
<dbReference type="AlphaFoldDB" id="A0A0R2BPS9"/>
<dbReference type="Proteomes" id="UP000051813">
    <property type="component" value="Unassembled WGS sequence"/>
</dbReference>
<keyword evidence="1" id="KW-1133">Transmembrane helix</keyword>
<evidence type="ECO:0000313" key="3">
    <source>
        <dbReference type="Proteomes" id="UP000051813"/>
    </source>
</evidence>
<feature type="transmembrane region" description="Helical" evidence="1">
    <location>
        <begin position="139"/>
        <end position="162"/>
    </location>
</feature>
<gene>
    <name evidence="2" type="ORF">FC84_GL000607</name>
</gene>
<keyword evidence="3" id="KW-1185">Reference proteome</keyword>
<reference evidence="2 3" key="1">
    <citation type="journal article" date="2015" name="Genome Announc.">
        <title>Expanding the biotechnology potential of lactobacilli through comparative genomics of 213 strains and associated genera.</title>
        <authorList>
            <person name="Sun Z."/>
            <person name="Harris H.M."/>
            <person name="McCann A."/>
            <person name="Guo C."/>
            <person name="Argimon S."/>
            <person name="Zhang W."/>
            <person name="Yang X."/>
            <person name="Jeffery I.B."/>
            <person name="Cooney J.C."/>
            <person name="Kagawa T.F."/>
            <person name="Liu W."/>
            <person name="Song Y."/>
            <person name="Salvetti E."/>
            <person name="Wrobel A."/>
            <person name="Rasinkangas P."/>
            <person name="Parkhill J."/>
            <person name="Rea M.C."/>
            <person name="O'Sullivan O."/>
            <person name="Ritari J."/>
            <person name="Douillard F.P."/>
            <person name="Paul Ross R."/>
            <person name="Yang R."/>
            <person name="Briner A.E."/>
            <person name="Felis G.E."/>
            <person name="de Vos W.M."/>
            <person name="Barrangou R."/>
            <person name="Klaenhammer T.R."/>
            <person name="Caufield P.W."/>
            <person name="Cui Y."/>
            <person name="Zhang H."/>
            <person name="O'Toole P.W."/>
        </authorList>
    </citation>
    <scope>NUCLEOTIDE SEQUENCE [LARGE SCALE GENOMIC DNA]</scope>
    <source>
        <strain evidence="2 3">DSM 20335</strain>
    </source>
</reference>
<evidence type="ECO:0000313" key="2">
    <source>
        <dbReference type="EMBL" id="KRM79908.1"/>
    </source>
</evidence>
<feature type="transmembrane region" description="Helical" evidence="1">
    <location>
        <begin position="224"/>
        <end position="243"/>
    </location>
</feature>
<protein>
    <submittedName>
        <fullName evidence="2">Uncharacterized protein</fullName>
    </submittedName>
</protein>